<dbReference type="SUPFAM" id="SSF53335">
    <property type="entry name" value="S-adenosyl-L-methionine-dependent methyltransferases"/>
    <property type="match status" value="1"/>
</dbReference>
<keyword evidence="1" id="KW-0808">Transferase</keyword>
<dbReference type="Gene3D" id="3.40.50.150">
    <property type="entry name" value="Vaccinia Virus protein VP39"/>
    <property type="match status" value="1"/>
</dbReference>
<comment type="caution">
    <text evidence="1">The sequence shown here is derived from an EMBL/GenBank/DDBJ whole genome shotgun (WGS) entry which is preliminary data.</text>
</comment>
<keyword evidence="2" id="KW-1185">Reference proteome</keyword>
<name>A0ABU5IXU3_9BACI</name>
<reference evidence="1 2" key="1">
    <citation type="submission" date="2023-11" db="EMBL/GenBank/DDBJ databases">
        <title>Bacillus jintuensis, isolated from a mudflat on the Beibu Gulf coast.</title>
        <authorList>
            <person name="Li M."/>
        </authorList>
    </citation>
    <scope>NUCLEOTIDE SEQUENCE [LARGE SCALE GENOMIC DNA]</scope>
    <source>
        <strain evidence="1 2">31A1R</strain>
    </source>
</reference>
<dbReference type="EC" id="2.1.1.-" evidence="1"/>
<dbReference type="EMBL" id="JAXOFX010000004">
    <property type="protein sequence ID" value="MDZ5471975.1"/>
    <property type="molecule type" value="Genomic_DNA"/>
</dbReference>
<organism evidence="1 2">
    <name type="scientific">Robertmurraya mangrovi</name>
    <dbReference type="NCBI Taxonomy" id="3098077"/>
    <lineage>
        <taxon>Bacteria</taxon>
        <taxon>Bacillati</taxon>
        <taxon>Bacillota</taxon>
        <taxon>Bacilli</taxon>
        <taxon>Bacillales</taxon>
        <taxon>Bacillaceae</taxon>
        <taxon>Robertmurraya</taxon>
    </lineage>
</organism>
<protein>
    <submittedName>
        <fullName evidence="1">Class I SAM-dependent methyltransferase</fullName>
        <ecNumber evidence="1">2.1.1.-</ecNumber>
    </submittedName>
</protein>
<accession>A0ABU5IXU3</accession>
<dbReference type="Proteomes" id="UP001290455">
    <property type="component" value="Unassembled WGS sequence"/>
</dbReference>
<keyword evidence="1" id="KW-0489">Methyltransferase</keyword>
<proteinExistence type="predicted"/>
<dbReference type="InterPro" id="IPR029063">
    <property type="entry name" value="SAM-dependent_MTases_sf"/>
</dbReference>
<dbReference type="RefSeq" id="WP_322446263.1">
    <property type="nucleotide sequence ID" value="NZ_JAXOFX010000004.1"/>
</dbReference>
<gene>
    <name evidence="1" type="ORF">SM124_09465</name>
</gene>
<evidence type="ECO:0000313" key="2">
    <source>
        <dbReference type="Proteomes" id="UP001290455"/>
    </source>
</evidence>
<dbReference type="Pfam" id="PF13578">
    <property type="entry name" value="Methyltransf_24"/>
    <property type="match status" value="1"/>
</dbReference>
<evidence type="ECO:0000313" key="1">
    <source>
        <dbReference type="EMBL" id="MDZ5471975.1"/>
    </source>
</evidence>
<sequence>MYLTLGSDNFNNVLAEESECIGFIKMDSKIINQRGYGVNEIPHECNKIVIEHSIDFMNYFLFYQHNIDILSKYEVTISNLNAPGIETPFWTLFSDYNRIAELTQGYLTLGDVSGIITLVLEGINRNKLENIRALEIGSWTGFSSYFISKTINTYSVNNKLTCVDTWGDVSGSAPRGSYADYVDVLHLFRSVSKGLNTSNLIRSMAMTSFEALNVLRDDIYNFIFIDGDHRYQATYYEILYSILKAKIGAVIFGHDYRHYNNALLKPDKEIIELNKNEHITYIDGREFEMGVIAAVDEIFEGNAKLVTHSSVWYKEITQEDKDRAKFLISQLENDPIKQIG</sequence>
<dbReference type="GO" id="GO:0032259">
    <property type="term" value="P:methylation"/>
    <property type="evidence" value="ECO:0007669"/>
    <property type="project" value="UniProtKB-KW"/>
</dbReference>
<dbReference type="GO" id="GO:0008168">
    <property type="term" value="F:methyltransferase activity"/>
    <property type="evidence" value="ECO:0007669"/>
    <property type="project" value="UniProtKB-KW"/>
</dbReference>